<reference evidence="1 2" key="1">
    <citation type="submission" date="2024-01" db="EMBL/GenBank/DDBJ databases">
        <title>A telomere-to-telomere, gap-free genome of sweet tea (Lithocarpus litseifolius).</title>
        <authorList>
            <person name="Zhou J."/>
        </authorList>
    </citation>
    <scope>NUCLEOTIDE SEQUENCE [LARGE SCALE GENOMIC DNA]</scope>
    <source>
        <strain evidence="1">Zhou-2022a</strain>
        <tissue evidence="1">Leaf</tissue>
    </source>
</reference>
<dbReference type="EMBL" id="JAZDWU010000008">
    <property type="protein sequence ID" value="KAK9993442.1"/>
    <property type="molecule type" value="Genomic_DNA"/>
</dbReference>
<gene>
    <name evidence="1" type="ORF">SO802_023145</name>
</gene>
<proteinExistence type="predicted"/>
<dbReference type="InterPro" id="IPR008480">
    <property type="entry name" value="DUF761_pln"/>
</dbReference>
<name>A0AAW2C7A2_9ROSI</name>
<accession>A0AAW2C7A2</accession>
<protein>
    <submittedName>
        <fullName evidence="1">Uncharacterized protein</fullName>
    </submittedName>
</protein>
<dbReference type="Proteomes" id="UP001459277">
    <property type="component" value="Unassembled WGS sequence"/>
</dbReference>
<evidence type="ECO:0000313" key="2">
    <source>
        <dbReference type="Proteomes" id="UP001459277"/>
    </source>
</evidence>
<dbReference type="Pfam" id="PF05553">
    <property type="entry name" value="DUF761"/>
    <property type="match status" value="1"/>
</dbReference>
<organism evidence="1 2">
    <name type="scientific">Lithocarpus litseifolius</name>
    <dbReference type="NCBI Taxonomy" id="425828"/>
    <lineage>
        <taxon>Eukaryota</taxon>
        <taxon>Viridiplantae</taxon>
        <taxon>Streptophyta</taxon>
        <taxon>Embryophyta</taxon>
        <taxon>Tracheophyta</taxon>
        <taxon>Spermatophyta</taxon>
        <taxon>Magnoliopsida</taxon>
        <taxon>eudicotyledons</taxon>
        <taxon>Gunneridae</taxon>
        <taxon>Pentapetalae</taxon>
        <taxon>rosids</taxon>
        <taxon>fabids</taxon>
        <taxon>Fagales</taxon>
        <taxon>Fagaceae</taxon>
        <taxon>Lithocarpus</taxon>
    </lineage>
</organism>
<comment type="caution">
    <text evidence="1">The sequence shown here is derived from an EMBL/GenBank/DDBJ whole genome shotgun (WGS) entry which is preliminary data.</text>
</comment>
<dbReference type="AlphaFoldDB" id="A0AAW2C7A2"/>
<evidence type="ECO:0000313" key="1">
    <source>
        <dbReference type="EMBL" id="KAK9993442.1"/>
    </source>
</evidence>
<keyword evidence="2" id="KW-1185">Reference proteome</keyword>
<sequence>MHLKPCVSHLFHNKHIISGMSCLSLRLPPARKIWKSLTSKLKSKLHKIQRSKAILKPRTQIKKTTTGVVSTSLSNKQRFKRKRKLVHSYQANQFYNHHQYLFEKKTAPIYVDKLFKEPVTGLVEPAKPELTKRPIRAKNNKLLDHPAAVPGASKGGSLAQKACSGDDMWESLGLASPQMHGIDERAEEFIVRFRAEMKVQEMLARNL</sequence>